<gene>
    <name evidence="2" type="ORF">EK403_17750</name>
</gene>
<feature type="transmembrane region" description="Helical" evidence="1">
    <location>
        <begin position="12"/>
        <end position="33"/>
    </location>
</feature>
<keyword evidence="1" id="KW-1133">Transmembrane helix</keyword>
<keyword evidence="1" id="KW-0812">Transmembrane</keyword>
<dbReference type="AlphaFoldDB" id="A0A4Q0M9S3"/>
<dbReference type="RefSeq" id="WP_128778800.1">
    <property type="nucleotide sequence ID" value="NZ_RYFI01000019.1"/>
</dbReference>
<comment type="caution">
    <text evidence="2">The sequence shown here is derived from an EMBL/GenBank/DDBJ whole genome shotgun (WGS) entry which is preliminary data.</text>
</comment>
<evidence type="ECO:0000313" key="2">
    <source>
        <dbReference type="EMBL" id="RXF69970.1"/>
    </source>
</evidence>
<protein>
    <submittedName>
        <fullName evidence="2">Uncharacterized protein</fullName>
    </submittedName>
</protein>
<keyword evidence="3" id="KW-1185">Reference proteome</keyword>
<sequence length="142" mass="15188">MEAFLNDVWEAVRPGLLLFIAGLVPVLATWLTAKIVEALKVQKDGELAQSLYRTIDNTLRALVTTLAARGGKLEGLPAGLINDAIEIVKRDNPKAVAALKQSDDTLRTKIIAKLPGVQNDVVTTNSSIAVTEDAAKSERAAQ</sequence>
<evidence type="ECO:0000256" key="1">
    <source>
        <dbReference type="SAM" id="Phobius"/>
    </source>
</evidence>
<organism evidence="2 3">
    <name type="scientific">Hansschlegelia zhihuaiae</name>
    <dbReference type="NCBI Taxonomy" id="405005"/>
    <lineage>
        <taxon>Bacteria</taxon>
        <taxon>Pseudomonadati</taxon>
        <taxon>Pseudomonadota</taxon>
        <taxon>Alphaproteobacteria</taxon>
        <taxon>Hyphomicrobiales</taxon>
        <taxon>Methylopilaceae</taxon>
        <taxon>Hansschlegelia</taxon>
    </lineage>
</organism>
<keyword evidence="1" id="KW-0472">Membrane</keyword>
<reference evidence="2 3" key="1">
    <citation type="submission" date="2018-12" db="EMBL/GenBank/DDBJ databases">
        <title>bacterium Hansschlegelia zhihuaiae S113.</title>
        <authorList>
            <person name="He J."/>
        </authorList>
    </citation>
    <scope>NUCLEOTIDE SEQUENCE [LARGE SCALE GENOMIC DNA]</scope>
    <source>
        <strain evidence="2 3">S 113</strain>
    </source>
</reference>
<proteinExistence type="predicted"/>
<accession>A0A4Q0M9S3</accession>
<name>A0A4Q0M9S3_9HYPH</name>
<evidence type="ECO:0000313" key="3">
    <source>
        <dbReference type="Proteomes" id="UP000289708"/>
    </source>
</evidence>
<dbReference type="EMBL" id="RYFI01000019">
    <property type="protein sequence ID" value="RXF69970.1"/>
    <property type="molecule type" value="Genomic_DNA"/>
</dbReference>
<dbReference type="Proteomes" id="UP000289708">
    <property type="component" value="Unassembled WGS sequence"/>
</dbReference>